<keyword evidence="4 5" id="KW-0472">Membrane</keyword>
<feature type="transmembrane region" description="Helical" evidence="5">
    <location>
        <begin position="146"/>
        <end position="168"/>
    </location>
</feature>
<protein>
    <recommendedName>
        <fullName evidence="8">Glutathione S-transferase</fullName>
    </recommendedName>
</protein>
<evidence type="ECO:0008006" key="8">
    <source>
        <dbReference type="Google" id="ProtNLM"/>
    </source>
</evidence>
<dbReference type="Gene3D" id="1.20.120.550">
    <property type="entry name" value="Membrane associated eicosanoid/glutathione metabolism-like domain"/>
    <property type="match status" value="1"/>
</dbReference>
<evidence type="ECO:0000256" key="1">
    <source>
        <dbReference type="ARBA" id="ARBA00004370"/>
    </source>
</evidence>
<evidence type="ECO:0000313" key="6">
    <source>
        <dbReference type="EMBL" id="BAY69086.1"/>
    </source>
</evidence>
<evidence type="ECO:0000256" key="3">
    <source>
        <dbReference type="ARBA" id="ARBA00022989"/>
    </source>
</evidence>
<keyword evidence="2 5" id="KW-0812">Transmembrane</keyword>
<comment type="subcellular location">
    <subcellularLocation>
        <location evidence="1">Membrane</location>
    </subcellularLocation>
</comment>
<dbReference type="GO" id="GO:0016020">
    <property type="term" value="C:membrane"/>
    <property type="evidence" value="ECO:0007669"/>
    <property type="project" value="UniProtKB-SubCell"/>
</dbReference>
<keyword evidence="3 5" id="KW-1133">Transmembrane helix</keyword>
<feature type="transmembrane region" description="Helical" evidence="5">
    <location>
        <begin position="6"/>
        <end position="28"/>
    </location>
</feature>
<evidence type="ECO:0000313" key="7">
    <source>
        <dbReference type="Proteomes" id="UP000217507"/>
    </source>
</evidence>
<gene>
    <name evidence="6" type="ORF">NIES23_18770</name>
</gene>
<sequence>MMKNLIPVSTLFIGINGLTALTLSYIAVMERTKTRIWHGESPDDVAKQPDPLASPNAWATMVETTTQKLIANTKSDESDDGLLQRKVRAYGNFTEYVPHGLLFVLALELMQGETWLVWLLGAILTFARVAHAWGVIQTYGPSPGRAIGFFLTWFVYIVGSLACIYYGFRGIT</sequence>
<dbReference type="PANTHER" id="PTHR35814:SF1">
    <property type="entry name" value="GLUTATHIONE S-TRANSFERASE-RELATED"/>
    <property type="match status" value="1"/>
</dbReference>
<dbReference type="AlphaFoldDB" id="A0A1Z4KJC3"/>
<proteinExistence type="predicted"/>
<evidence type="ECO:0000256" key="2">
    <source>
        <dbReference type="ARBA" id="ARBA00022692"/>
    </source>
</evidence>
<organism evidence="6 7">
    <name type="scientific">Trichormus variabilis NIES-23</name>
    <dbReference type="NCBI Taxonomy" id="1973479"/>
    <lineage>
        <taxon>Bacteria</taxon>
        <taxon>Bacillati</taxon>
        <taxon>Cyanobacteriota</taxon>
        <taxon>Cyanophyceae</taxon>
        <taxon>Nostocales</taxon>
        <taxon>Nostocaceae</taxon>
        <taxon>Trichormus</taxon>
    </lineage>
</organism>
<dbReference type="SUPFAM" id="SSF161084">
    <property type="entry name" value="MAPEG domain-like"/>
    <property type="match status" value="1"/>
</dbReference>
<dbReference type="EMBL" id="AP018216">
    <property type="protein sequence ID" value="BAY69086.1"/>
    <property type="molecule type" value="Genomic_DNA"/>
</dbReference>
<dbReference type="InterPro" id="IPR001129">
    <property type="entry name" value="Membr-assoc_MAPEG"/>
</dbReference>
<evidence type="ECO:0000256" key="4">
    <source>
        <dbReference type="ARBA" id="ARBA00023136"/>
    </source>
</evidence>
<dbReference type="Proteomes" id="UP000217507">
    <property type="component" value="Chromosome"/>
</dbReference>
<accession>A0A1Z4KJC3</accession>
<reference evidence="6 7" key="1">
    <citation type="submission" date="2017-06" db="EMBL/GenBank/DDBJ databases">
        <title>Genome sequencing of cyanobaciteial culture collection at National Institute for Environmental Studies (NIES).</title>
        <authorList>
            <person name="Hirose Y."/>
            <person name="Shimura Y."/>
            <person name="Fujisawa T."/>
            <person name="Nakamura Y."/>
            <person name="Kawachi M."/>
        </authorList>
    </citation>
    <scope>NUCLEOTIDE SEQUENCE [LARGE SCALE GENOMIC DNA]</scope>
    <source>
        <strain evidence="6 7">NIES-23</strain>
    </source>
</reference>
<feature type="transmembrane region" description="Helical" evidence="5">
    <location>
        <begin position="115"/>
        <end position="134"/>
    </location>
</feature>
<evidence type="ECO:0000256" key="5">
    <source>
        <dbReference type="SAM" id="Phobius"/>
    </source>
</evidence>
<dbReference type="Pfam" id="PF01124">
    <property type="entry name" value="MAPEG"/>
    <property type="match status" value="1"/>
</dbReference>
<dbReference type="PANTHER" id="PTHR35814">
    <property type="match status" value="1"/>
</dbReference>
<dbReference type="InterPro" id="IPR023352">
    <property type="entry name" value="MAPEG-like_dom_sf"/>
</dbReference>
<name>A0A1Z4KJC3_ANAVA</name>